<sequence length="213" mass="24212">MNKQLMIFSTVMLFSLFCKGQEDWKLKQSKEGIEIYTKPLENSHLKGIKVKCALPVTLSQLVTVIMDVNTAAEWVYSTKSSTLLKKVNAGELYYYSEVSLPWPISNRDFIAHLKVTQDPHTKVVTIDGPVVSNYLPEKKDIVRVRSSYGKWVLTPQKNNVKIEYTLETDPGGSLPAWLVNLFVAKGPHETFKNLKVQLSKAEYKNVTLAYIKE</sequence>
<dbReference type="SUPFAM" id="SSF55961">
    <property type="entry name" value="Bet v1-like"/>
    <property type="match status" value="1"/>
</dbReference>
<evidence type="ECO:0000313" key="3">
    <source>
        <dbReference type="Proteomes" id="UP000468388"/>
    </source>
</evidence>
<dbReference type="Gene3D" id="3.30.530.20">
    <property type="match status" value="1"/>
</dbReference>
<organism evidence="2 3">
    <name type="scientific">Chitinophaga oryziterrae</name>
    <dbReference type="NCBI Taxonomy" id="1031224"/>
    <lineage>
        <taxon>Bacteria</taxon>
        <taxon>Pseudomonadati</taxon>
        <taxon>Bacteroidota</taxon>
        <taxon>Chitinophagia</taxon>
        <taxon>Chitinophagales</taxon>
        <taxon>Chitinophagaceae</taxon>
        <taxon>Chitinophaga</taxon>
    </lineage>
</organism>
<evidence type="ECO:0000313" key="2">
    <source>
        <dbReference type="EMBL" id="MVT43072.1"/>
    </source>
</evidence>
<comment type="caution">
    <text evidence="2">The sequence shown here is derived from an EMBL/GenBank/DDBJ whole genome shotgun (WGS) entry which is preliminary data.</text>
</comment>
<dbReference type="PANTHER" id="PTHR19308">
    <property type="entry name" value="PHOSPHATIDYLCHOLINE TRANSFER PROTEIN"/>
    <property type="match status" value="1"/>
</dbReference>
<dbReference type="GO" id="GO:0005737">
    <property type="term" value="C:cytoplasm"/>
    <property type="evidence" value="ECO:0007669"/>
    <property type="project" value="UniProtKB-ARBA"/>
</dbReference>
<dbReference type="EMBL" id="WRXO01000006">
    <property type="protein sequence ID" value="MVT43072.1"/>
    <property type="molecule type" value="Genomic_DNA"/>
</dbReference>
<dbReference type="GO" id="GO:0008289">
    <property type="term" value="F:lipid binding"/>
    <property type="evidence" value="ECO:0007669"/>
    <property type="project" value="InterPro"/>
</dbReference>
<dbReference type="InterPro" id="IPR023393">
    <property type="entry name" value="START-like_dom_sf"/>
</dbReference>
<dbReference type="InterPro" id="IPR002913">
    <property type="entry name" value="START_lipid-bd_dom"/>
</dbReference>
<accession>A0A6N8JG06</accession>
<dbReference type="Pfam" id="PF01852">
    <property type="entry name" value="START"/>
    <property type="match status" value="1"/>
</dbReference>
<dbReference type="RefSeq" id="WP_157301680.1">
    <property type="nucleotide sequence ID" value="NZ_BAAAZB010000004.1"/>
</dbReference>
<dbReference type="SMART" id="SM00234">
    <property type="entry name" value="START"/>
    <property type="match status" value="1"/>
</dbReference>
<dbReference type="PROSITE" id="PS50848">
    <property type="entry name" value="START"/>
    <property type="match status" value="1"/>
</dbReference>
<protein>
    <submittedName>
        <fullName evidence="2">Lipid-binding protein</fullName>
    </submittedName>
</protein>
<dbReference type="Proteomes" id="UP000468388">
    <property type="component" value="Unassembled WGS sequence"/>
</dbReference>
<dbReference type="PIRSF" id="PIRSF039033">
    <property type="entry name" value="START_dom"/>
    <property type="match status" value="1"/>
</dbReference>
<evidence type="ECO:0000259" key="1">
    <source>
        <dbReference type="PROSITE" id="PS50848"/>
    </source>
</evidence>
<reference evidence="2 3" key="1">
    <citation type="submission" date="2019-12" db="EMBL/GenBank/DDBJ databases">
        <title>The draft genomic sequence of strain Chitinophaga oryziterrae JCM 16595.</title>
        <authorList>
            <person name="Zhang X."/>
        </authorList>
    </citation>
    <scope>NUCLEOTIDE SEQUENCE [LARGE SCALE GENOMIC DNA]</scope>
    <source>
        <strain evidence="2 3">JCM 16595</strain>
    </source>
</reference>
<dbReference type="PANTHER" id="PTHR19308:SF14">
    <property type="entry name" value="START DOMAIN-CONTAINING PROTEIN"/>
    <property type="match status" value="1"/>
</dbReference>
<keyword evidence="3" id="KW-1185">Reference proteome</keyword>
<dbReference type="InterPro" id="IPR051213">
    <property type="entry name" value="START_lipid_transfer"/>
</dbReference>
<gene>
    <name evidence="2" type="ORF">GO495_20915</name>
</gene>
<dbReference type="OrthoDB" id="5734556at2"/>
<feature type="domain" description="START" evidence="1">
    <location>
        <begin position="21"/>
        <end position="203"/>
    </location>
</feature>
<proteinExistence type="predicted"/>
<name>A0A6N8JG06_9BACT</name>
<dbReference type="AlphaFoldDB" id="A0A6N8JG06"/>
<dbReference type="InterPro" id="IPR028347">
    <property type="entry name" value="START_dom_prot"/>
</dbReference>